<keyword evidence="4" id="KW-1185">Reference proteome</keyword>
<organism evidence="3 4">
    <name type="scientific">Denitromonas iodatirespirans</name>
    <dbReference type="NCBI Taxonomy" id="2795389"/>
    <lineage>
        <taxon>Bacteria</taxon>
        <taxon>Pseudomonadati</taxon>
        <taxon>Pseudomonadota</taxon>
        <taxon>Betaproteobacteria</taxon>
        <taxon>Rhodocyclales</taxon>
        <taxon>Zoogloeaceae</taxon>
        <taxon>Denitromonas</taxon>
    </lineage>
</organism>
<name>A0A944DFX5_DENI1</name>
<dbReference type="AlphaFoldDB" id="A0A944DFX5"/>
<gene>
    <name evidence="3" type="ORF">I8J34_23995</name>
</gene>
<accession>A0A944DFX5</accession>
<evidence type="ECO:0000256" key="1">
    <source>
        <dbReference type="SAM" id="Phobius"/>
    </source>
</evidence>
<keyword evidence="1" id="KW-0812">Transmembrane</keyword>
<dbReference type="EMBL" id="JAEKFT010000085">
    <property type="protein sequence ID" value="MBT0964246.1"/>
    <property type="molecule type" value="Genomic_DNA"/>
</dbReference>
<evidence type="ECO:0000259" key="2">
    <source>
        <dbReference type="Pfam" id="PF20455"/>
    </source>
</evidence>
<feature type="transmembrane region" description="Helical" evidence="1">
    <location>
        <begin position="47"/>
        <end position="68"/>
    </location>
</feature>
<evidence type="ECO:0000313" key="4">
    <source>
        <dbReference type="Proteomes" id="UP000694660"/>
    </source>
</evidence>
<feature type="transmembrane region" description="Helical" evidence="1">
    <location>
        <begin position="74"/>
        <end position="94"/>
    </location>
</feature>
<comment type="caution">
    <text evidence="3">The sequence shown here is derived from an EMBL/GenBank/DDBJ whole genome shotgun (WGS) entry which is preliminary data.</text>
</comment>
<keyword evidence="1" id="KW-1133">Transmembrane helix</keyword>
<sequence>MTKQYLDIKQPLDIEPAAESNVDAVGECCLDVNGKNSYIAKARGGGAWWMIWMAIAFGGSGIPFGIYIDRPLDGLLYFIFIGGFFFLSLYVWPVRVWRHQLPLRFNRKTRKVYLHFRGKTYITNWDTIRAYLTVQSGLTGVGAPIRDQQINIEFDQGTDKPLTVFLMGTDRYDVPFDRKADAFWEYIRRYMEEGPQAVPAPDLDIWHPAEKGELLKLHWPFPILRSKNELFWPFDIAVFFPIRVVWFLISYPTEVLYYHLAKRIKVDPFPPEMDEPCRCKDEASS</sequence>
<proteinExistence type="predicted"/>
<evidence type="ECO:0000313" key="3">
    <source>
        <dbReference type="EMBL" id="MBT0964246.1"/>
    </source>
</evidence>
<dbReference type="Proteomes" id="UP000694660">
    <property type="component" value="Unassembled WGS sequence"/>
</dbReference>
<feature type="domain" description="DUF6708" evidence="2">
    <location>
        <begin position="86"/>
        <end position="279"/>
    </location>
</feature>
<dbReference type="Pfam" id="PF20455">
    <property type="entry name" value="DUF6708"/>
    <property type="match status" value="1"/>
</dbReference>
<reference evidence="4" key="1">
    <citation type="journal article" date="2022" name="ISME J.">
        <title>Genetic and phylogenetic analysis of dissimilatory iodate-reducing bacteria identifies potential niches across the world's oceans.</title>
        <authorList>
            <person name="Reyes-Umana V."/>
            <person name="Henning Z."/>
            <person name="Lee K."/>
            <person name="Barnum T.P."/>
            <person name="Coates J.D."/>
        </authorList>
    </citation>
    <scope>NUCLEOTIDE SEQUENCE [LARGE SCALE GENOMIC DNA]</scope>
    <source>
        <strain evidence="4">IR12</strain>
    </source>
</reference>
<keyword evidence="1" id="KW-0472">Membrane</keyword>
<dbReference type="RefSeq" id="WP_214364154.1">
    <property type="nucleotide sequence ID" value="NZ_JAEKFT010000085.1"/>
</dbReference>
<dbReference type="InterPro" id="IPR046554">
    <property type="entry name" value="DUF6708"/>
</dbReference>
<protein>
    <recommendedName>
        <fullName evidence="2">DUF6708 domain-containing protein</fullName>
    </recommendedName>
</protein>